<dbReference type="InterPro" id="IPR006115">
    <property type="entry name" value="6PGDH_NADP-bd"/>
</dbReference>
<dbReference type="SUPFAM" id="SSF51735">
    <property type="entry name" value="NAD(P)-binding Rossmann-fold domains"/>
    <property type="match status" value="1"/>
</dbReference>
<dbReference type="InterPro" id="IPR013328">
    <property type="entry name" value="6PGD_dom2"/>
</dbReference>
<evidence type="ECO:0000313" key="5">
    <source>
        <dbReference type="EMBL" id="MCQ8242204.1"/>
    </source>
</evidence>
<name>A0ABT1W2I4_9PROT</name>
<dbReference type="PIRSF" id="PIRSF000103">
    <property type="entry name" value="HIBADH"/>
    <property type="match status" value="1"/>
</dbReference>
<dbReference type="RefSeq" id="WP_422920962.1">
    <property type="nucleotide sequence ID" value="NZ_JAMZEJ010000010.1"/>
</dbReference>
<gene>
    <name evidence="5" type="ORF">NFI88_15320</name>
</gene>
<proteinExistence type="predicted"/>
<dbReference type="PANTHER" id="PTHR43580:SF2">
    <property type="entry name" value="CYTOKINE-LIKE NUCLEAR FACTOR N-PAC"/>
    <property type="match status" value="1"/>
</dbReference>
<dbReference type="Pfam" id="PF03446">
    <property type="entry name" value="NAD_binding_2"/>
    <property type="match status" value="1"/>
</dbReference>
<reference evidence="5 6" key="1">
    <citation type="submission" date="2022-06" db="EMBL/GenBank/DDBJ databases">
        <title>Rhizosaccharibacter gen. nov. sp. nov. KSS12, endophytic bacteria isolated from sugarcane.</title>
        <authorList>
            <person name="Pitiwittayakul N."/>
        </authorList>
    </citation>
    <scope>NUCLEOTIDE SEQUENCE [LARGE SCALE GENOMIC DNA]</scope>
    <source>
        <strain evidence="5 6">KSS12</strain>
    </source>
</reference>
<dbReference type="InterPro" id="IPR015815">
    <property type="entry name" value="HIBADH-related"/>
</dbReference>
<evidence type="ECO:0000256" key="1">
    <source>
        <dbReference type="ARBA" id="ARBA00023002"/>
    </source>
</evidence>
<dbReference type="Gene3D" id="1.10.1040.10">
    <property type="entry name" value="N-(1-d-carboxylethyl)-l-norvaline Dehydrogenase, domain 2"/>
    <property type="match status" value="1"/>
</dbReference>
<evidence type="ECO:0000313" key="6">
    <source>
        <dbReference type="Proteomes" id="UP001524547"/>
    </source>
</evidence>
<dbReference type="Pfam" id="PF14833">
    <property type="entry name" value="NAD_binding_11"/>
    <property type="match status" value="1"/>
</dbReference>
<sequence>MTQGETLGWIGVGKMGLPMASRALEGAKAALVHDVVRDACAPLLDRGARLAADPADIAEAADIVFVSLPNDQVLRDVMLGSGGLAARLRPGQVLVETSTVSPSVSAEVAVALAETGAAYVRAPISGSTALAEAGKLTVLASGDRAGFSRAKPIMERFATRFFFLGPREEARTLKLVINMLVGATSSMLAEALVFGEKGDLDIGQMLEVLNESAVASPLIAYKREMLQRRDFSPAFTVHQMIKDFDLILDTARDVSAPVFLTALIRQQYEAAAAQGLGEKDFFALLEPHEAQAGLLQAQPARVARSAE</sequence>
<accession>A0ABT1W2I4</accession>
<dbReference type="PANTHER" id="PTHR43580">
    <property type="entry name" value="OXIDOREDUCTASE GLYR1-RELATED"/>
    <property type="match status" value="1"/>
</dbReference>
<keyword evidence="1" id="KW-0560">Oxidoreductase</keyword>
<dbReference type="Gene3D" id="3.40.50.720">
    <property type="entry name" value="NAD(P)-binding Rossmann-like Domain"/>
    <property type="match status" value="1"/>
</dbReference>
<dbReference type="InterPro" id="IPR029154">
    <property type="entry name" value="HIBADH-like_NADP-bd"/>
</dbReference>
<organism evidence="5 6">
    <name type="scientific">Rhizosaccharibacter radicis</name>
    <dbReference type="NCBI Taxonomy" id="2782605"/>
    <lineage>
        <taxon>Bacteria</taxon>
        <taxon>Pseudomonadati</taxon>
        <taxon>Pseudomonadota</taxon>
        <taxon>Alphaproteobacteria</taxon>
        <taxon>Acetobacterales</taxon>
        <taxon>Acetobacteraceae</taxon>
        <taxon>Rhizosaccharibacter</taxon>
    </lineage>
</organism>
<feature type="domain" description="3-hydroxyisobutyrate dehydrogenase-like NAD-binding" evidence="4">
    <location>
        <begin position="170"/>
        <end position="286"/>
    </location>
</feature>
<dbReference type="InterPro" id="IPR008927">
    <property type="entry name" value="6-PGluconate_DH-like_C_sf"/>
</dbReference>
<comment type="caution">
    <text evidence="5">The sequence shown here is derived from an EMBL/GenBank/DDBJ whole genome shotgun (WGS) entry which is preliminary data.</text>
</comment>
<protein>
    <submittedName>
        <fullName evidence="5">NAD(P)-dependent oxidoreductase</fullName>
    </submittedName>
</protein>
<dbReference type="Proteomes" id="UP001524547">
    <property type="component" value="Unassembled WGS sequence"/>
</dbReference>
<dbReference type="InterPro" id="IPR051265">
    <property type="entry name" value="HIBADH-related_NP60_sf"/>
</dbReference>
<dbReference type="SUPFAM" id="SSF48179">
    <property type="entry name" value="6-phosphogluconate dehydrogenase C-terminal domain-like"/>
    <property type="match status" value="1"/>
</dbReference>
<evidence type="ECO:0000256" key="2">
    <source>
        <dbReference type="ARBA" id="ARBA00023027"/>
    </source>
</evidence>
<dbReference type="InterPro" id="IPR036291">
    <property type="entry name" value="NAD(P)-bd_dom_sf"/>
</dbReference>
<feature type="domain" description="6-phosphogluconate dehydrogenase NADP-binding" evidence="3">
    <location>
        <begin position="7"/>
        <end position="165"/>
    </location>
</feature>
<dbReference type="EMBL" id="JAMZEJ010000010">
    <property type="protein sequence ID" value="MCQ8242204.1"/>
    <property type="molecule type" value="Genomic_DNA"/>
</dbReference>
<keyword evidence="6" id="KW-1185">Reference proteome</keyword>
<evidence type="ECO:0000259" key="3">
    <source>
        <dbReference type="Pfam" id="PF03446"/>
    </source>
</evidence>
<evidence type="ECO:0000259" key="4">
    <source>
        <dbReference type="Pfam" id="PF14833"/>
    </source>
</evidence>
<keyword evidence="2" id="KW-0520">NAD</keyword>